<dbReference type="NCBIfam" id="TIGR01848">
    <property type="entry name" value="PHA_reg_PhaR"/>
    <property type="match status" value="1"/>
</dbReference>
<dbReference type="GO" id="GO:0006355">
    <property type="term" value="P:regulation of DNA-templated transcription"/>
    <property type="evidence" value="ECO:0007669"/>
    <property type="project" value="InterPro"/>
</dbReference>
<dbReference type="InterPro" id="IPR012909">
    <property type="entry name" value="PHA_DNA-bd_N"/>
</dbReference>
<sequence length="170" mass="19767">MNEPRIIKKYPNRRLYDTEESRYVTLSDVQKLVRSGTDIKVLDSQTSEDITRSILIQIITDQETGGDPLFTTEMLTRFIRFYDEAVHDAFSGYLDQSLRFFSEQQQRFARQMHEAMGTKDVWDVGEMTRRNLKFWQDMQSEFFKAAGFPMPGTKGGSSDKDPKDDPENKG</sequence>
<dbReference type="Pfam" id="PF05233">
    <property type="entry name" value="PHB_acc"/>
    <property type="match status" value="1"/>
</dbReference>
<proteinExistence type="predicted"/>
<protein>
    <submittedName>
        <fullName evidence="4">Polyhydroxyalkanoate synthesis repressor PhaR</fullName>
    </submittedName>
</protein>
<name>A0A1V3NDF1_9GAMM</name>
<evidence type="ECO:0000313" key="5">
    <source>
        <dbReference type="Proteomes" id="UP000189462"/>
    </source>
</evidence>
<dbReference type="STRING" id="108003.B1C78_13740"/>
<reference evidence="4 5" key="1">
    <citation type="submission" date="2017-02" db="EMBL/GenBank/DDBJ databases">
        <title>Genomic diversity within the haloalkaliphilic genus Thioalkalivibrio.</title>
        <authorList>
            <person name="Ahn A.-C."/>
            <person name="Meier-Kolthoff J."/>
            <person name="Overmars L."/>
            <person name="Richter M."/>
            <person name="Woyke T."/>
            <person name="Sorokin D.Y."/>
            <person name="Muyzer G."/>
        </authorList>
    </citation>
    <scope>NUCLEOTIDE SEQUENCE [LARGE SCALE GENOMIC DNA]</scope>
    <source>
        <strain evidence="4 5">ALJD</strain>
    </source>
</reference>
<dbReference type="Proteomes" id="UP000189462">
    <property type="component" value="Unassembled WGS sequence"/>
</dbReference>
<evidence type="ECO:0000259" key="3">
    <source>
        <dbReference type="Pfam" id="PF07879"/>
    </source>
</evidence>
<accession>A0A1V3NDF1</accession>
<dbReference type="InterPro" id="IPR007897">
    <property type="entry name" value="PHB_accumulat"/>
</dbReference>
<evidence type="ECO:0000259" key="2">
    <source>
        <dbReference type="Pfam" id="PF05233"/>
    </source>
</evidence>
<dbReference type="EMBL" id="MVBK01000090">
    <property type="protein sequence ID" value="OOG22816.1"/>
    <property type="molecule type" value="Genomic_DNA"/>
</dbReference>
<feature type="domain" description="PHA accumulation regulator DNA-binding N-terminal" evidence="3">
    <location>
        <begin position="6"/>
        <end position="65"/>
    </location>
</feature>
<dbReference type="OrthoDB" id="9795345at2"/>
<dbReference type="Pfam" id="PF07879">
    <property type="entry name" value="PHB_acc_N"/>
    <property type="match status" value="1"/>
</dbReference>
<evidence type="ECO:0000313" key="4">
    <source>
        <dbReference type="EMBL" id="OOG22816.1"/>
    </source>
</evidence>
<keyword evidence="5" id="KW-1185">Reference proteome</keyword>
<dbReference type="AlphaFoldDB" id="A0A1V3NDF1"/>
<dbReference type="RefSeq" id="WP_077279732.1">
    <property type="nucleotide sequence ID" value="NZ_MVBK01000090.1"/>
</dbReference>
<organism evidence="4 5">
    <name type="scientific">Thioalkalivibrio denitrificans</name>
    <dbReference type="NCBI Taxonomy" id="108003"/>
    <lineage>
        <taxon>Bacteria</taxon>
        <taxon>Pseudomonadati</taxon>
        <taxon>Pseudomonadota</taxon>
        <taxon>Gammaproteobacteria</taxon>
        <taxon>Chromatiales</taxon>
        <taxon>Ectothiorhodospiraceae</taxon>
        <taxon>Thioalkalivibrio</taxon>
    </lineage>
</organism>
<comment type="caution">
    <text evidence="4">The sequence shown here is derived from an EMBL/GenBank/DDBJ whole genome shotgun (WGS) entry which is preliminary data.</text>
</comment>
<feature type="compositionally biased region" description="Basic and acidic residues" evidence="1">
    <location>
        <begin position="157"/>
        <end position="170"/>
    </location>
</feature>
<evidence type="ECO:0000256" key="1">
    <source>
        <dbReference type="SAM" id="MobiDB-lite"/>
    </source>
</evidence>
<gene>
    <name evidence="4" type="ORF">B1C78_13740</name>
</gene>
<feature type="region of interest" description="Disordered" evidence="1">
    <location>
        <begin position="147"/>
        <end position="170"/>
    </location>
</feature>
<dbReference type="InterPro" id="IPR010134">
    <property type="entry name" value="PHA_reg_PhaR"/>
</dbReference>
<feature type="domain" description="PHB accumulation regulatory" evidence="2">
    <location>
        <begin position="70"/>
        <end position="108"/>
    </location>
</feature>